<comment type="subcellular location">
    <subcellularLocation>
        <location evidence="1">Membrane</location>
        <topology evidence="1">Multi-pass membrane protein</topology>
    </subcellularLocation>
</comment>
<organism evidence="7 8">
    <name type="scientific">Corynebacterium tapiri</name>
    <dbReference type="NCBI Taxonomy" id="1448266"/>
    <lineage>
        <taxon>Bacteria</taxon>
        <taxon>Bacillati</taxon>
        <taxon>Actinomycetota</taxon>
        <taxon>Actinomycetes</taxon>
        <taxon>Mycobacteriales</taxon>
        <taxon>Corynebacteriaceae</taxon>
        <taxon>Corynebacterium</taxon>
    </lineage>
</organism>
<sequence>MPTVVALAAAAVIGILPTHSLLAVWAILGLTLAAIAYASTGVLHHAETLAKRVPDPFGTLILTISIVAMEVILLSAVLFGPGEHASIARDSTMAALALVIGALIPVSLWLSPRSSQLRRSGLATYLFTLVTLGILAFGAVHLLPSLWVAALTALSYAAFLYRQLVTHPHDFASKEVDAPDTSAHSTGVHVGLLLLTAAPIVLLSHHMAGLLTPALASIGAPGAWAGVIVAATVLLPEGLTTLRAAQRGDLQRVSNLTHGALTSVVGLTIPVVLVIGAATGQAIDLTIGAWHAATLALAAVVTAALWAHPRPAHWLAAAHLTVAAAFLAGL</sequence>
<proteinExistence type="predicted"/>
<dbReference type="GO" id="GO:0015385">
    <property type="term" value="F:sodium:proton antiporter activity"/>
    <property type="evidence" value="ECO:0007669"/>
    <property type="project" value="TreeGrafter"/>
</dbReference>
<feature type="transmembrane region" description="Helical" evidence="5">
    <location>
        <begin position="186"/>
        <end position="208"/>
    </location>
</feature>
<evidence type="ECO:0000256" key="5">
    <source>
        <dbReference type="SAM" id="Phobius"/>
    </source>
</evidence>
<keyword evidence="8" id="KW-1185">Reference proteome</keyword>
<protein>
    <submittedName>
        <fullName evidence="7">Calcium:proton antiporter</fullName>
    </submittedName>
</protein>
<reference evidence="7 8" key="1">
    <citation type="submission" date="2019-06" db="EMBL/GenBank/DDBJ databases">
        <authorList>
            <person name="Li J."/>
        </authorList>
    </citation>
    <scope>NUCLEOTIDE SEQUENCE [LARGE SCALE GENOMIC DNA]</scope>
    <source>
        <strain evidence="7 8">LMG 28165</strain>
    </source>
</reference>
<feature type="transmembrane region" description="Helical" evidence="5">
    <location>
        <begin position="256"/>
        <end position="279"/>
    </location>
</feature>
<evidence type="ECO:0000313" key="7">
    <source>
        <dbReference type="EMBL" id="TNL97342.1"/>
    </source>
</evidence>
<evidence type="ECO:0000259" key="6">
    <source>
        <dbReference type="Pfam" id="PF01699"/>
    </source>
</evidence>
<evidence type="ECO:0000313" key="8">
    <source>
        <dbReference type="Proteomes" id="UP000312032"/>
    </source>
</evidence>
<dbReference type="GO" id="GO:0005886">
    <property type="term" value="C:plasma membrane"/>
    <property type="evidence" value="ECO:0007669"/>
    <property type="project" value="TreeGrafter"/>
</dbReference>
<evidence type="ECO:0000256" key="2">
    <source>
        <dbReference type="ARBA" id="ARBA00022692"/>
    </source>
</evidence>
<feature type="transmembrane region" description="Helical" evidence="5">
    <location>
        <begin position="214"/>
        <end position="235"/>
    </location>
</feature>
<feature type="transmembrane region" description="Helical" evidence="5">
    <location>
        <begin position="91"/>
        <end position="110"/>
    </location>
</feature>
<dbReference type="Pfam" id="PF01699">
    <property type="entry name" value="Na_Ca_ex"/>
    <property type="match status" value="2"/>
</dbReference>
<evidence type="ECO:0000256" key="3">
    <source>
        <dbReference type="ARBA" id="ARBA00022989"/>
    </source>
</evidence>
<dbReference type="RefSeq" id="WP_139465723.1">
    <property type="nucleotide sequence ID" value="NZ_VDHJ01000008.1"/>
</dbReference>
<keyword evidence="4 5" id="KW-0472">Membrane</keyword>
<feature type="transmembrane region" description="Helical" evidence="5">
    <location>
        <begin position="24"/>
        <end position="45"/>
    </location>
</feature>
<feature type="transmembrane region" description="Helical" evidence="5">
    <location>
        <begin position="122"/>
        <end position="140"/>
    </location>
</feature>
<name>A0A5C4U4G3_9CORY</name>
<feature type="transmembrane region" description="Helical" evidence="5">
    <location>
        <begin position="312"/>
        <end position="329"/>
    </location>
</feature>
<keyword evidence="3 5" id="KW-1133">Transmembrane helix</keyword>
<dbReference type="AlphaFoldDB" id="A0A5C4U4G3"/>
<keyword evidence="2 5" id="KW-0812">Transmembrane</keyword>
<evidence type="ECO:0000256" key="4">
    <source>
        <dbReference type="ARBA" id="ARBA00023136"/>
    </source>
</evidence>
<dbReference type="PANTHER" id="PTHR37958">
    <property type="entry name" value="SODIUM-POTASSIUM/PROTON ANTIPORTER CHAA"/>
    <property type="match status" value="1"/>
</dbReference>
<dbReference type="EMBL" id="VDHJ01000008">
    <property type="protein sequence ID" value="TNL97342.1"/>
    <property type="molecule type" value="Genomic_DNA"/>
</dbReference>
<dbReference type="InterPro" id="IPR004837">
    <property type="entry name" value="NaCa_Exmemb"/>
</dbReference>
<feature type="domain" description="Sodium/calcium exchanger membrane region" evidence="6">
    <location>
        <begin position="190"/>
        <end position="327"/>
    </location>
</feature>
<dbReference type="Proteomes" id="UP000312032">
    <property type="component" value="Unassembled WGS sequence"/>
</dbReference>
<feature type="transmembrane region" description="Helical" evidence="5">
    <location>
        <begin position="57"/>
        <end position="79"/>
    </location>
</feature>
<comment type="caution">
    <text evidence="7">The sequence shown here is derived from an EMBL/GenBank/DDBJ whole genome shotgun (WGS) entry which is preliminary data.</text>
</comment>
<gene>
    <name evidence="7" type="ORF">FHE74_06635</name>
</gene>
<feature type="transmembrane region" description="Helical" evidence="5">
    <location>
        <begin position="285"/>
        <end position="305"/>
    </location>
</feature>
<feature type="transmembrane region" description="Helical" evidence="5">
    <location>
        <begin position="146"/>
        <end position="165"/>
    </location>
</feature>
<evidence type="ECO:0000256" key="1">
    <source>
        <dbReference type="ARBA" id="ARBA00004141"/>
    </source>
</evidence>
<accession>A0A5C4U4G3</accession>
<feature type="domain" description="Sodium/calcium exchanger membrane region" evidence="6">
    <location>
        <begin position="25"/>
        <end position="164"/>
    </location>
</feature>
<dbReference type="InterPro" id="IPR052946">
    <property type="entry name" value="Alkaline_pH_Ca-Antiporter"/>
</dbReference>
<dbReference type="GO" id="GO:0015386">
    <property type="term" value="F:potassium:proton antiporter activity"/>
    <property type="evidence" value="ECO:0007669"/>
    <property type="project" value="TreeGrafter"/>
</dbReference>
<dbReference type="OrthoDB" id="3531445at2"/>
<dbReference type="PANTHER" id="PTHR37958:SF1">
    <property type="entry name" value="SODIUM-POTASSIUM_PROTON ANTIPORTER CHAA"/>
    <property type="match status" value="1"/>
</dbReference>